<evidence type="ECO:0000313" key="5">
    <source>
        <dbReference type="Proteomes" id="UP000239068"/>
    </source>
</evidence>
<reference evidence="4 5" key="1">
    <citation type="submission" date="2016-12" db="EMBL/GenBank/DDBJ databases">
        <title>Trade-off between light-utilization and light-protection in marine flavobacteria.</title>
        <authorList>
            <person name="Kumagai Y."/>
            <person name="Yoshizawa S."/>
            <person name="Kogure K."/>
            <person name="Iwasaki W."/>
        </authorList>
    </citation>
    <scope>NUCLEOTIDE SEQUENCE [LARGE SCALE GENOMIC DNA]</scope>
    <source>
        <strain evidence="4 5">ATCC 43844</strain>
    </source>
</reference>
<proteinExistence type="predicted"/>
<dbReference type="NCBIfam" id="TIGR04183">
    <property type="entry name" value="Por_Secre_tail"/>
    <property type="match status" value="1"/>
</dbReference>
<feature type="signal peptide" evidence="2">
    <location>
        <begin position="1"/>
        <end position="19"/>
    </location>
</feature>
<organism evidence="4 5">
    <name type="scientific">Polaribacter glomeratus</name>
    <dbReference type="NCBI Taxonomy" id="102"/>
    <lineage>
        <taxon>Bacteria</taxon>
        <taxon>Pseudomonadati</taxon>
        <taxon>Bacteroidota</taxon>
        <taxon>Flavobacteriia</taxon>
        <taxon>Flavobacteriales</taxon>
        <taxon>Flavobacteriaceae</taxon>
    </lineage>
</organism>
<dbReference type="InterPro" id="IPR026444">
    <property type="entry name" value="Secre_tail"/>
</dbReference>
<comment type="caution">
    <text evidence="4">The sequence shown here is derived from an EMBL/GenBank/DDBJ whole genome shotgun (WGS) entry which is preliminary data.</text>
</comment>
<dbReference type="AlphaFoldDB" id="A0A2S7WGQ0"/>
<dbReference type="Gene3D" id="2.120.10.80">
    <property type="entry name" value="Kelch-type beta propeller"/>
    <property type="match status" value="1"/>
</dbReference>
<dbReference type="Pfam" id="PF18962">
    <property type="entry name" value="Por_Secre_tail"/>
    <property type="match status" value="1"/>
</dbReference>
<gene>
    <name evidence="4" type="ORF">BTO16_13010</name>
</gene>
<protein>
    <recommendedName>
        <fullName evidence="3">Secretion system C-terminal sorting domain-containing protein</fullName>
    </recommendedName>
</protein>
<evidence type="ECO:0000313" key="4">
    <source>
        <dbReference type="EMBL" id="PQJ76793.1"/>
    </source>
</evidence>
<dbReference type="RefSeq" id="WP_105022109.1">
    <property type="nucleotide sequence ID" value="NZ_MSCM01000002.1"/>
</dbReference>
<dbReference type="OrthoDB" id="1489153at2"/>
<sequence length="475" mass="51259">MKQQLLLAITLITFLTSNAQVVKVKEINDSGSLSSSPENLFVFNNKIYFQADDSNGSNTPGAADLGDELWVTDGTETGTTFVKDLRSGSDNSSPNFFFEFNGTMYFSANTGSGNVLFSSDGTEAGTNATGGSFVFNPIELNGLIYYINTLDANGLYQFDGTTQSKVANTGTEDVEFIGAQFTSLNGKIIGYGRTTTDDPTIGIELYEYDFTTNAYTLIKDVTGNADNAGISNFVTIGSEVYFEALGNVWKTDGTTAGTIAVANASAVGSTAEYFVWNGSLYFEGDTGESNDQLWRYDPTADTVTNISNITGSTATGGNNHDPSNYAVLGDYIYYRGEPSDNTNGYVFRTNGTTSVQLDTTIKDIDDIVVLNGKLYFEGDDGITGNELYMLDPATLSINKVSKNTLMVYPNPTSNYINIASEYLNSDFKIYSLLGQVVKKGKISSSKITISNLSKGSYILNINKDGKIATKKIIIE</sequence>
<dbReference type="InterPro" id="IPR015915">
    <property type="entry name" value="Kelch-typ_b-propeller"/>
</dbReference>
<keyword evidence="1 2" id="KW-0732">Signal</keyword>
<keyword evidence="5" id="KW-1185">Reference proteome</keyword>
<feature type="chain" id="PRO_5015764845" description="Secretion system C-terminal sorting domain-containing protein" evidence="2">
    <location>
        <begin position="20"/>
        <end position="475"/>
    </location>
</feature>
<dbReference type="EMBL" id="MSCM01000002">
    <property type="protein sequence ID" value="PQJ76793.1"/>
    <property type="molecule type" value="Genomic_DNA"/>
</dbReference>
<evidence type="ECO:0000259" key="3">
    <source>
        <dbReference type="Pfam" id="PF18962"/>
    </source>
</evidence>
<evidence type="ECO:0000256" key="1">
    <source>
        <dbReference type="ARBA" id="ARBA00022729"/>
    </source>
</evidence>
<dbReference type="Proteomes" id="UP000239068">
    <property type="component" value="Unassembled WGS sequence"/>
</dbReference>
<accession>A0A2S7WGQ0</accession>
<dbReference type="SUPFAM" id="SSF69304">
    <property type="entry name" value="Tricorn protease N-terminal domain"/>
    <property type="match status" value="1"/>
</dbReference>
<name>A0A2S7WGQ0_9FLAO</name>
<feature type="domain" description="Secretion system C-terminal sorting" evidence="3">
    <location>
        <begin position="407"/>
        <end position="474"/>
    </location>
</feature>
<evidence type="ECO:0000256" key="2">
    <source>
        <dbReference type="SAM" id="SignalP"/>
    </source>
</evidence>